<evidence type="ECO:0000313" key="3">
    <source>
        <dbReference type="Proteomes" id="UP000440578"/>
    </source>
</evidence>
<dbReference type="Proteomes" id="UP000440578">
    <property type="component" value="Unassembled WGS sequence"/>
</dbReference>
<gene>
    <name evidence="2" type="ORF">FJT64_015166</name>
</gene>
<organism evidence="2 3">
    <name type="scientific">Amphibalanus amphitrite</name>
    <name type="common">Striped barnacle</name>
    <name type="synonym">Balanus amphitrite</name>
    <dbReference type="NCBI Taxonomy" id="1232801"/>
    <lineage>
        <taxon>Eukaryota</taxon>
        <taxon>Metazoa</taxon>
        <taxon>Ecdysozoa</taxon>
        <taxon>Arthropoda</taxon>
        <taxon>Crustacea</taxon>
        <taxon>Multicrustacea</taxon>
        <taxon>Cirripedia</taxon>
        <taxon>Thoracica</taxon>
        <taxon>Thoracicalcarea</taxon>
        <taxon>Balanomorpha</taxon>
        <taxon>Balanoidea</taxon>
        <taxon>Balanidae</taxon>
        <taxon>Amphibalaninae</taxon>
        <taxon>Amphibalanus</taxon>
    </lineage>
</organism>
<feature type="compositionally biased region" description="Basic and acidic residues" evidence="1">
    <location>
        <begin position="83"/>
        <end position="92"/>
    </location>
</feature>
<keyword evidence="3" id="KW-1185">Reference proteome</keyword>
<comment type="caution">
    <text evidence="2">The sequence shown here is derived from an EMBL/GenBank/DDBJ whole genome shotgun (WGS) entry which is preliminary data.</text>
</comment>
<feature type="region of interest" description="Disordered" evidence="1">
    <location>
        <begin position="1"/>
        <end position="102"/>
    </location>
</feature>
<name>A0A6A4XEB7_AMPAM</name>
<protein>
    <submittedName>
        <fullName evidence="2">Uncharacterized protein</fullName>
    </submittedName>
</protein>
<proteinExistence type="predicted"/>
<feature type="compositionally biased region" description="Basic residues" evidence="1">
    <location>
        <begin position="53"/>
        <end position="70"/>
    </location>
</feature>
<evidence type="ECO:0000256" key="1">
    <source>
        <dbReference type="SAM" id="MobiDB-lite"/>
    </source>
</evidence>
<dbReference type="AlphaFoldDB" id="A0A6A4XEB7"/>
<sequence>MYRCRVFSGGGRGAGGRLPAAVLSDRRPAHQLRADPQLVRARQPRQPAAGGRRLGHQHAGRGRRARRKTLRGTGQRRNQPGGGRHDLCDRHGSAGRVGLVAR</sequence>
<evidence type="ECO:0000313" key="2">
    <source>
        <dbReference type="EMBL" id="KAF0314384.1"/>
    </source>
</evidence>
<accession>A0A6A4XEB7</accession>
<dbReference type="EMBL" id="VIIS01000027">
    <property type="protein sequence ID" value="KAF0314384.1"/>
    <property type="molecule type" value="Genomic_DNA"/>
</dbReference>
<reference evidence="2 3" key="1">
    <citation type="submission" date="2019-07" db="EMBL/GenBank/DDBJ databases">
        <title>Draft genome assembly of a fouling barnacle, Amphibalanus amphitrite (Darwin, 1854): The first reference genome for Thecostraca.</title>
        <authorList>
            <person name="Kim W."/>
        </authorList>
    </citation>
    <scope>NUCLEOTIDE SEQUENCE [LARGE SCALE GENOMIC DNA]</scope>
    <source>
        <strain evidence="2">SNU_AA5</strain>
        <tissue evidence="2">Soma without cirri and trophi</tissue>
    </source>
</reference>